<gene>
    <name evidence="2" type="ORF">Airi01_100910</name>
</gene>
<dbReference type="SUPFAM" id="SSF47090">
    <property type="entry name" value="PGBD-like"/>
    <property type="match status" value="1"/>
</dbReference>
<feature type="domain" description="Peptidase C51" evidence="1">
    <location>
        <begin position="76"/>
        <end position="134"/>
    </location>
</feature>
<dbReference type="Gene3D" id="1.10.101.10">
    <property type="entry name" value="PGBD-like superfamily/PGBD"/>
    <property type="match status" value="1"/>
</dbReference>
<dbReference type="InterPro" id="IPR036366">
    <property type="entry name" value="PGBDSf"/>
</dbReference>
<dbReference type="EMBL" id="BSTJ01000023">
    <property type="protein sequence ID" value="GLY81824.1"/>
    <property type="molecule type" value="Genomic_DNA"/>
</dbReference>
<dbReference type="AlphaFoldDB" id="A0A9W6RUK0"/>
<sequence length="247" mass="26260">MPGATAQIKAARALLGTSEHPPGSNHNNITVWYNAHIARIGDGAWCDMSVTKEAYDSGNEVAVVGGAGKGFAYVPAHAAWFKSKGRFHTGTSGIRAGDVVFFNWSRKKGTTSCDHVGLVEKVFSDGTFYSLEGNTSDAFRRQHRDSTYVSGYGRPAYSATSKEDPLIGLKKGDKGEAVTGLQVLLTYAGQEKVLGKVDGEYGTSTAEALRLARQSVGSEAKAGYGDKVTGWAYAQLMCAVARQQGHA</sequence>
<evidence type="ECO:0000313" key="3">
    <source>
        <dbReference type="Proteomes" id="UP001165135"/>
    </source>
</evidence>
<protein>
    <recommendedName>
        <fullName evidence="1">Peptidase C51 domain-containing protein</fullName>
    </recommendedName>
</protein>
<dbReference type="Pfam" id="PF05257">
    <property type="entry name" value="CHAP"/>
    <property type="match status" value="1"/>
</dbReference>
<organism evidence="2 3">
    <name type="scientific">Actinoallomurus iriomotensis</name>
    <dbReference type="NCBI Taxonomy" id="478107"/>
    <lineage>
        <taxon>Bacteria</taxon>
        <taxon>Bacillati</taxon>
        <taxon>Actinomycetota</taxon>
        <taxon>Actinomycetes</taxon>
        <taxon>Streptosporangiales</taxon>
        <taxon>Thermomonosporaceae</taxon>
        <taxon>Actinoallomurus</taxon>
    </lineage>
</organism>
<dbReference type="InterPro" id="IPR036365">
    <property type="entry name" value="PGBD-like_sf"/>
</dbReference>
<evidence type="ECO:0000313" key="2">
    <source>
        <dbReference type="EMBL" id="GLY81824.1"/>
    </source>
</evidence>
<dbReference type="Proteomes" id="UP001165135">
    <property type="component" value="Unassembled WGS sequence"/>
</dbReference>
<accession>A0A9W6RUK0</accession>
<comment type="caution">
    <text evidence="2">The sequence shown here is derived from an EMBL/GenBank/DDBJ whole genome shotgun (WGS) entry which is preliminary data.</text>
</comment>
<reference evidence="2" key="1">
    <citation type="submission" date="2023-03" db="EMBL/GenBank/DDBJ databases">
        <title>Actinoallomurus iriomotensis NBRC 103681.</title>
        <authorList>
            <person name="Ichikawa N."/>
            <person name="Sato H."/>
            <person name="Tonouchi N."/>
        </authorList>
    </citation>
    <scope>NUCLEOTIDE SEQUENCE</scope>
    <source>
        <strain evidence="2">NBRC 103681</strain>
    </source>
</reference>
<proteinExistence type="predicted"/>
<evidence type="ECO:0000259" key="1">
    <source>
        <dbReference type="Pfam" id="PF05257"/>
    </source>
</evidence>
<dbReference type="InterPro" id="IPR007921">
    <property type="entry name" value="CHAP_dom"/>
</dbReference>
<dbReference type="RefSeq" id="WP_285636783.1">
    <property type="nucleotide sequence ID" value="NZ_BSTJ01000023.1"/>
</dbReference>
<name>A0A9W6RUK0_9ACTN</name>